<name>A0A7S4DFV4_9EUKA</name>
<dbReference type="GO" id="GO:0015105">
    <property type="term" value="F:arsenite transmembrane transporter activity"/>
    <property type="evidence" value="ECO:0007669"/>
    <property type="project" value="InterPro"/>
</dbReference>
<evidence type="ECO:0000256" key="1">
    <source>
        <dbReference type="ARBA" id="ARBA00004651"/>
    </source>
</evidence>
<dbReference type="GO" id="GO:0005886">
    <property type="term" value="C:plasma membrane"/>
    <property type="evidence" value="ECO:0007669"/>
    <property type="project" value="UniProtKB-SubCell"/>
</dbReference>
<evidence type="ECO:0000256" key="5">
    <source>
        <dbReference type="ARBA" id="ARBA00022692"/>
    </source>
</evidence>
<feature type="compositionally biased region" description="Basic and acidic residues" evidence="8">
    <location>
        <begin position="518"/>
        <end position="533"/>
    </location>
</feature>
<feature type="region of interest" description="Disordered" evidence="8">
    <location>
        <begin position="544"/>
        <end position="563"/>
    </location>
</feature>
<dbReference type="AlphaFoldDB" id="A0A7S4DFV4"/>
<proteinExistence type="inferred from homology"/>
<keyword evidence="5 9" id="KW-0812">Transmembrane</keyword>
<evidence type="ECO:0000313" key="11">
    <source>
        <dbReference type="EMBL" id="CAE0647691.1"/>
    </source>
</evidence>
<reference evidence="11" key="1">
    <citation type="submission" date="2021-01" db="EMBL/GenBank/DDBJ databases">
        <authorList>
            <person name="Corre E."/>
            <person name="Pelletier E."/>
            <person name="Niang G."/>
            <person name="Scheremetjew M."/>
            <person name="Finn R."/>
            <person name="Kale V."/>
            <person name="Holt S."/>
            <person name="Cochrane G."/>
            <person name="Meng A."/>
            <person name="Brown T."/>
            <person name="Cohen L."/>
        </authorList>
    </citation>
    <scope>NUCLEOTIDE SEQUENCE</scope>
    <source>
        <strain evidence="11">CCCM811</strain>
    </source>
</reference>
<dbReference type="PANTHER" id="PTHR43302">
    <property type="entry name" value="TRANSPORTER ARSB-RELATED"/>
    <property type="match status" value="1"/>
</dbReference>
<dbReference type="EMBL" id="HBIV01003732">
    <property type="protein sequence ID" value="CAE0647691.1"/>
    <property type="molecule type" value="Transcribed_RNA"/>
</dbReference>
<keyword evidence="7 9" id="KW-0472">Membrane</keyword>
<feature type="transmembrane region" description="Helical" evidence="9">
    <location>
        <begin position="176"/>
        <end position="196"/>
    </location>
</feature>
<dbReference type="PANTHER" id="PTHR43302:SF5">
    <property type="entry name" value="TRANSPORTER ARSB-RELATED"/>
    <property type="match status" value="1"/>
</dbReference>
<feature type="transmembrane region" description="Helical" evidence="9">
    <location>
        <begin position="712"/>
        <end position="736"/>
    </location>
</feature>
<dbReference type="InterPro" id="IPR000802">
    <property type="entry name" value="Arsenical_pump_ArsB"/>
</dbReference>
<protein>
    <recommendedName>
        <fullName evidence="10">Citrate transporter-like domain-containing protein</fullName>
    </recommendedName>
</protein>
<comment type="similarity">
    <text evidence="2">Belongs to the CitM (TC 2.A.11) transporter family.</text>
</comment>
<feature type="transmembrane region" description="Helical" evidence="9">
    <location>
        <begin position="260"/>
        <end position="280"/>
    </location>
</feature>
<feature type="transmembrane region" description="Helical" evidence="9">
    <location>
        <begin position="98"/>
        <end position="123"/>
    </location>
</feature>
<keyword evidence="3" id="KW-0813">Transport</keyword>
<dbReference type="InterPro" id="IPR004680">
    <property type="entry name" value="Cit_transptr-like_dom"/>
</dbReference>
<feature type="domain" description="Citrate transporter-like" evidence="10">
    <location>
        <begin position="65"/>
        <end position="292"/>
    </location>
</feature>
<evidence type="ECO:0000256" key="4">
    <source>
        <dbReference type="ARBA" id="ARBA00022475"/>
    </source>
</evidence>
<accession>A0A7S4DFV4</accession>
<dbReference type="Pfam" id="PF03600">
    <property type="entry name" value="CitMHS"/>
    <property type="match status" value="1"/>
</dbReference>
<feature type="transmembrane region" description="Helical" evidence="9">
    <location>
        <begin position="216"/>
        <end position="236"/>
    </location>
</feature>
<gene>
    <name evidence="11" type="ORF">LGLO00237_LOCUS2584</name>
</gene>
<sequence length="746" mass="79452">MQNQGRLAGATIIFVLTVASVLFLALRKHPLKLSAGCLSRLGTFLGLHKGDGEFEITVDHNWLPVCGALLMVATTACSAEGAWEGGIVGRSQMNPWEVLMVFFSLVYVSGSLDITGGISYVAIRATAYATTGRGLLILVYSMSALLTLFTSNDIVVLLLTPLVIQLCNAVKFNPKPFLFAQFFAANIASMAFLFSNPTNLIIGQSYGIDPITYTKWMLLPTVGAILACLIGLLFLYRHELPTEIQLPEMNPEQALRDKKGAIITASILFTTLFVFFLSPYLSLPLWPTAMAASLLCLAHGLIRYPFSSSRSAKSSPEGKDALELGERIVTEDRDPAETDADIGETHAHIVRIPQASDFLSTLDQSALGLKPVAHHGQEEECKVDSNLASLVSVDLDGRAANAIAHAARNTKPKRPTRTKKSRHGGFHKVRMSSVVESQPATIKMDIDDEADFVVVVSGMDVVNAKDMDDKSSTTSASIVSDRTPAALAARGEFKSPALAHASPVSCSRSPSRSPAPRVESKENDAAANDKETNHAVALKVKVEDAKETNTDASSSLPVTPCKLQPEPREKELTVLTGLKAVPWRLAPFLIGMFIIIEGMAQNGFTTALAHAIAPRHGGAMRSIWTGFTIASLGANFITNQPMGILLSKAIEDPVFLNSDDSCGGSGKLAGVIASIAGTNLAANLTVVGALAGVLFCRVAAARGVEIGKKEFSYVGLCVMPFVLIATAVVLTMQAMVTCPSGATSHS</sequence>
<evidence type="ECO:0000256" key="7">
    <source>
        <dbReference type="ARBA" id="ARBA00023136"/>
    </source>
</evidence>
<organism evidence="11">
    <name type="scientific">Lotharella globosa</name>
    <dbReference type="NCBI Taxonomy" id="91324"/>
    <lineage>
        <taxon>Eukaryota</taxon>
        <taxon>Sar</taxon>
        <taxon>Rhizaria</taxon>
        <taxon>Cercozoa</taxon>
        <taxon>Chlorarachniophyceae</taxon>
        <taxon>Lotharella</taxon>
    </lineage>
</organism>
<evidence type="ECO:0000256" key="6">
    <source>
        <dbReference type="ARBA" id="ARBA00022989"/>
    </source>
</evidence>
<evidence type="ECO:0000256" key="2">
    <source>
        <dbReference type="ARBA" id="ARBA00009843"/>
    </source>
</evidence>
<comment type="subcellular location">
    <subcellularLocation>
        <location evidence="1">Cell membrane</location>
        <topology evidence="1">Multi-pass membrane protein</topology>
    </subcellularLocation>
</comment>
<evidence type="ECO:0000256" key="8">
    <source>
        <dbReference type="SAM" id="MobiDB-lite"/>
    </source>
</evidence>
<keyword evidence="4" id="KW-1003">Cell membrane</keyword>
<keyword evidence="6 9" id="KW-1133">Transmembrane helix</keyword>
<feature type="transmembrane region" description="Helical" evidence="9">
    <location>
        <begin position="6"/>
        <end position="26"/>
    </location>
</feature>
<feature type="region of interest" description="Disordered" evidence="8">
    <location>
        <begin position="498"/>
        <end position="534"/>
    </location>
</feature>
<feature type="transmembrane region" description="Helical" evidence="9">
    <location>
        <begin position="680"/>
        <end position="700"/>
    </location>
</feature>
<feature type="transmembrane region" description="Helical" evidence="9">
    <location>
        <begin position="135"/>
        <end position="164"/>
    </location>
</feature>
<dbReference type="CDD" id="cd00625">
    <property type="entry name" value="ArsB_NhaD_permease"/>
    <property type="match status" value="1"/>
</dbReference>
<feature type="compositionally biased region" description="Low complexity" evidence="8">
    <location>
        <begin position="501"/>
        <end position="517"/>
    </location>
</feature>
<evidence type="ECO:0000256" key="9">
    <source>
        <dbReference type="SAM" id="Phobius"/>
    </source>
</evidence>
<dbReference type="Pfam" id="PF02040">
    <property type="entry name" value="ArsB"/>
    <property type="match status" value="1"/>
</dbReference>
<evidence type="ECO:0000259" key="10">
    <source>
        <dbReference type="Pfam" id="PF03600"/>
    </source>
</evidence>
<evidence type="ECO:0000256" key="3">
    <source>
        <dbReference type="ARBA" id="ARBA00022448"/>
    </source>
</evidence>
<dbReference type="PRINTS" id="PR00758">
    <property type="entry name" value="ARSENICPUMP"/>
</dbReference>